<proteinExistence type="predicted"/>
<protein>
    <submittedName>
        <fullName evidence="1">Uncharacterized protein</fullName>
    </submittedName>
</protein>
<dbReference type="EMBL" id="OD058224">
    <property type="protein sequence ID" value="CAD7421687.1"/>
    <property type="molecule type" value="Genomic_DNA"/>
</dbReference>
<gene>
    <name evidence="1" type="ORF">TPSB3V08_LOCUS15102</name>
</gene>
<evidence type="ECO:0000313" key="1">
    <source>
        <dbReference type="EMBL" id="CAD7421687.1"/>
    </source>
</evidence>
<reference evidence="1" key="1">
    <citation type="submission" date="2020-11" db="EMBL/GenBank/DDBJ databases">
        <authorList>
            <person name="Tran Van P."/>
        </authorList>
    </citation>
    <scope>NUCLEOTIDE SEQUENCE</scope>
</reference>
<organism evidence="1">
    <name type="scientific">Timema poppense</name>
    <name type="common">Walking stick</name>
    <dbReference type="NCBI Taxonomy" id="170557"/>
    <lineage>
        <taxon>Eukaryota</taxon>
        <taxon>Metazoa</taxon>
        <taxon>Ecdysozoa</taxon>
        <taxon>Arthropoda</taxon>
        <taxon>Hexapoda</taxon>
        <taxon>Insecta</taxon>
        <taxon>Pterygota</taxon>
        <taxon>Neoptera</taxon>
        <taxon>Polyneoptera</taxon>
        <taxon>Phasmatodea</taxon>
        <taxon>Timematodea</taxon>
        <taxon>Timematoidea</taxon>
        <taxon>Timematidae</taxon>
        <taxon>Timema</taxon>
    </lineage>
</organism>
<sequence>MSVRPLAKRQAIDLDLNLKNNREMVDDLILELIYKSSHLLNLKYDGVLRNINTLREICHLQLNDTTNFQSLYVRPKNLNDTNRSAIEDIQRDFSSKLAEKTIIFKIE</sequence>
<name>A0A7R9DXJ0_TIMPO</name>
<dbReference type="AlphaFoldDB" id="A0A7R9DXJ0"/>
<accession>A0A7R9DXJ0</accession>